<evidence type="ECO:0000259" key="2">
    <source>
        <dbReference type="Pfam" id="PF23189"/>
    </source>
</evidence>
<sequence length="415" mass="44609">MGTVLLIATMDTKSEEAYYVRDEIIAGGHEVIIMNAGMFLPFNGEVDIKASEVVQAGSGMTIDEMLALKNKGRCIDAVIAGVEVITRRLFSEGKVDGIISIGGAQGTNIGTAAMRTLPFGIPKFMVATVASGTATFGPFVGTKDVIMMHSVCDIQGLNIVTRKVFENAAASICGMIDRGARKKDSAAKGRKGSIAVSMLGTTTPGALRAKELIEAEGYDFVAFHQNGTGGIAMEEMILEGLFEGVLDINLHEIGDRFVGGLHGSIREGRLESAAKCGLPQVIAPGSANYSVQGPVPELSDELKARKYIVHNPTLTLVRLTPEELKEVGRITAEKINAASEYTSVFIPLKGFSFPDAEGREHWEPEGNDAYISALKANLNDDVEYKELDLHINDHEFIDIAVARLFEMIEARTADN</sequence>
<dbReference type="InterPro" id="IPR044122">
    <property type="entry name" value="UPF0261_N"/>
</dbReference>
<proteinExistence type="predicted"/>
<gene>
    <name evidence="3" type="ORF">PQJ61_12990</name>
</gene>
<dbReference type="GO" id="GO:0005524">
    <property type="term" value="F:ATP binding"/>
    <property type="evidence" value="ECO:0007669"/>
    <property type="project" value="UniProtKB-KW"/>
</dbReference>
<dbReference type="PIRSF" id="PIRSF033271">
    <property type="entry name" value="UCP033271"/>
    <property type="match status" value="1"/>
</dbReference>
<dbReference type="AlphaFoldDB" id="A0AAJ1MPE3"/>
<evidence type="ECO:0000259" key="1">
    <source>
        <dbReference type="Pfam" id="PF06792"/>
    </source>
</evidence>
<dbReference type="PANTHER" id="PTHR31862:SF1">
    <property type="entry name" value="UPF0261 DOMAIN PROTEIN (AFU_ORTHOLOGUE AFUA_1G10120)"/>
    <property type="match status" value="1"/>
</dbReference>
<keyword evidence="3" id="KW-0067">ATP-binding</keyword>
<keyword evidence="3" id="KW-0547">Nucleotide-binding</keyword>
<dbReference type="Gene3D" id="3.40.50.12020">
    <property type="entry name" value="Uncharacterised protein family UPF0261, NN domain"/>
    <property type="match status" value="1"/>
</dbReference>
<evidence type="ECO:0000313" key="3">
    <source>
        <dbReference type="EMBL" id="MDC7227674.1"/>
    </source>
</evidence>
<accession>A0AAJ1MPE3</accession>
<feature type="domain" description="UPF0261" evidence="2">
    <location>
        <begin position="192"/>
        <end position="407"/>
    </location>
</feature>
<organism evidence="3 4">
    <name type="scientific">Candidatus Thalassospirochaeta sargassi</name>
    <dbReference type="NCBI Taxonomy" id="3119039"/>
    <lineage>
        <taxon>Bacteria</taxon>
        <taxon>Pseudomonadati</taxon>
        <taxon>Spirochaetota</taxon>
        <taxon>Spirochaetia</taxon>
        <taxon>Spirochaetales</taxon>
        <taxon>Spirochaetaceae</taxon>
        <taxon>Candidatus Thalassospirochaeta</taxon>
    </lineage>
</organism>
<dbReference type="NCBIfam" id="NF002674">
    <property type="entry name" value="PRK02399.1-2"/>
    <property type="match status" value="1"/>
</dbReference>
<dbReference type="InterPro" id="IPR008322">
    <property type="entry name" value="UPF0261"/>
</dbReference>
<comment type="caution">
    <text evidence="3">The sequence shown here is derived from an EMBL/GenBank/DDBJ whole genome shotgun (WGS) entry which is preliminary data.</text>
</comment>
<reference evidence="3 4" key="1">
    <citation type="submission" date="2022-12" db="EMBL/GenBank/DDBJ databases">
        <title>Metagenome assembled genome from gulf of manar.</title>
        <authorList>
            <person name="Kohli P."/>
            <person name="Pk S."/>
            <person name="Venkata Ramana C."/>
            <person name="Sasikala C."/>
        </authorList>
    </citation>
    <scope>NUCLEOTIDE SEQUENCE [LARGE SCALE GENOMIC DNA]</scope>
    <source>
        <strain evidence="3">JB008</strain>
    </source>
</reference>
<dbReference type="Pfam" id="PF06792">
    <property type="entry name" value="UPF0261"/>
    <property type="match status" value="1"/>
</dbReference>
<dbReference type="PANTHER" id="PTHR31862">
    <property type="entry name" value="UPF0261 DOMAIN PROTEIN (AFU_ORTHOLOGUE AFUA_1G10120)"/>
    <property type="match status" value="1"/>
</dbReference>
<dbReference type="CDD" id="cd15488">
    <property type="entry name" value="Tm-1-like"/>
    <property type="match status" value="1"/>
</dbReference>
<evidence type="ECO:0000313" key="4">
    <source>
        <dbReference type="Proteomes" id="UP001221217"/>
    </source>
</evidence>
<protein>
    <submittedName>
        <fullName evidence="3">Tm-1-like ATP-binding domain-containing protein</fullName>
    </submittedName>
</protein>
<dbReference type="EMBL" id="JAQQAL010000030">
    <property type="protein sequence ID" value="MDC7227674.1"/>
    <property type="molecule type" value="Genomic_DNA"/>
</dbReference>
<dbReference type="Proteomes" id="UP001221217">
    <property type="component" value="Unassembled WGS sequence"/>
</dbReference>
<dbReference type="Pfam" id="PF23189">
    <property type="entry name" value="UPF0261_C"/>
    <property type="match status" value="1"/>
</dbReference>
<dbReference type="Gene3D" id="3.40.50.12030">
    <property type="entry name" value="Uncharacterised protein family UPF0261, NC domain"/>
    <property type="match status" value="1"/>
</dbReference>
<feature type="domain" description="UPF0261" evidence="1">
    <location>
        <begin position="3"/>
        <end position="177"/>
    </location>
</feature>
<dbReference type="InterPro" id="IPR051353">
    <property type="entry name" value="Tobamovirus_resist_UPF0261"/>
</dbReference>
<name>A0AAJ1MPE3_9SPIO</name>
<dbReference type="InterPro" id="IPR056778">
    <property type="entry name" value="UPF0261_C"/>
</dbReference>